<protein>
    <submittedName>
        <fullName evidence="3">ComF family protein</fullName>
    </submittedName>
</protein>
<dbReference type="EMBL" id="QTLC01000028">
    <property type="protein sequence ID" value="RDY71539.1"/>
    <property type="molecule type" value="Genomic_DNA"/>
</dbReference>
<accession>A0A3D8VPZ1</accession>
<comment type="caution">
    <text evidence="3">The sequence shown here is derived from an EMBL/GenBank/DDBJ whole genome shotgun (WGS) entry which is preliminary data.</text>
</comment>
<organism evidence="3 4">
    <name type="scientific">Halobacillus trueperi</name>
    <dbReference type="NCBI Taxonomy" id="156205"/>
    <lineage>
        <taxon>Bacteria</taxon>
        <taxon>Bacillati</taxon>
        <taxon>Bacillota</taxon>
        <taxon>Bacilli</taxon>
        <taxon>Bacillales</taxon>
        <taxon>Bacillaceae</taxon>
        <taxon>Halobacillus</taxon>
    </lineage>
</organism>
<dbReference type="InterPro" id="IPR051910">
    <property type="entry name" value="ComF/GntX_DNA_util-trans"/>
</dbReference>
<dbReference type="Pfam" id="PF00156">
    <property type="entry name" value="Pribosyltran"/>
    <property type="match status" value="1"/>
</dbReference>
<dbReference type="SUPFAM" id="SSF53271">
    <property type="entry name" value="PRTase-like"/>
    <property type="match status" value="1"/>
</dbReference>
<evidence type="ECO:0000313" key="4">
    <source>
        <dbReference type="Proteomes" id="UP000257032"/>
    </source>
</evidence>
<evidence type="ECO:0000256" key="1">
    <source>
        <dbReference type="ARBA" id="ARBA00008007"/>
    </source>
</evidence>
<reference evidence="3 4" key="1">
    <citation type="submission" date="2018-08" db="EMBL/GenBank/DDBJ databases">
        <title>Genome sequence of strict halophilic Halobacillus trueperi SS1 isolated from Lunsu, a salty water body of North West Himalayas.</title>
        <authorList>
            <person name="Gupta S."/>
            <person name="Sharma P."/>
            <person name="Dev K."/>
            <person name="Baumler D."/>
            <person name="Sourirajan A."/>
        </authorList>
    </citation>
    <scope>NUCLEOTIDE SEQUENCE [LARGE SCALE GENOMIC DNA]</scope>
    <source>
        <strain evidence="3 4">SS1</strain>
    </source>
</reference>
<dbReference type="InterPro" id="IPR000836">
    <property type="entry name" value="PRTase_dom"/>
</dbReference>
<feature type="domain" description="Phosphoribosyltransferase" evidence="2">
    <location>
        <begin position="185"/>
        <end position="220"/>
    </location>
</feature>
<sequence>MRCLICHVETIPAVTWATFWKPPVQKKICQECEEQMDKITAPFCPACYRPGHEGVCQDCQKWEKTNPDLLERNIAVFPYNEFNKDLVARWKYRGDYALLEAYKEHLQNVWLASGFKGKQILSVPLSSKRLHERGFNQSEAIIKSVEEDHISIFERSHSEKQSKRGRRDRMQSENPFRLLHPVTAPVVIVDDIYTTGRTVRHMASLLKKQGCPSISSFTIFR</sequence>
<dbReference type="Proteomes" id="UP000257032">
    <property type="component" value="Unassembled WGS sequence"/>
</dbReference>
<dbReference type="PANTHER" id="PTHR47505">
    <property type="entry name" value="DNA UTILIZATION PROTEIN YHGH"/>
    <property type="match status" value="1"/>
</dbReference>
<name>A0A3D8VPZ1_9BACI</name>
<gene>
    <name evidence="3" type="ORF">DXT76_05825</name>
</gene>
<dbReference type="CDD" id="cd06223">
    <property type="entry name" value="PRTases_typeI"/>
    <property type="match status" value="1"/>
</dbReference>
<comment type="similarity">
    <text evidence="1">Belongs to the ComF/GntX family.</text>
</comment>
<dbReference type="InterPro" id="IPR029057">
    <property type="entry name" value="PRTase-like"/>
</dbReference>
<evidence type="ECO:0000313" key="3">
    <source>
        <dbReference type="EMBL" id="RDY71539.1"/>
    </source>
</evidence>
<dbReference type="Gene3D" id="3.40.50.2020">
    <property type="match status" value="1"/>
</dbReference>
<dbReference type="PANTHER" id="PTHR47505:SF1">
    <property type="entry name" value="DNA UTILIZATION PROTEIN YHGH"/>
    <property type="match status" value="1"/>
</dbReference>
<dbReference type="AlphaFoldDB" id="A0A3D8VPZ1"/>
<evidence type="ECO:0000259" key="2">
    <source>
        <dbReference type="Pfam" id="PF00156"/>
    </source>
</evidence>
<proteinExistence type="inferred from homology"/>